<keyword evidence="5" id="KW-1133">Transmembrane helix</keyword>
<dbReference type="RefSeq" id="WP_173291793.1">
    <property type="nucleotide sequence ID" value="NZ_AP021888.1"/>
</dbReference>
<dbReference type="InterPro" id="IPR025713">
    <property type="entry name" value="MotB-like_N_dom"/>
</dbReference>
<reference evidence="10" key="1">
    <citation type="submission" date="2019-11" db="EMBL/GenBank/DDBJ databases">
        <title>Isolation and characterization of two novel species in the genus Thiomicrorhabdus.</title>
        <authorList>
            <person name="Mochizuki J."/>
            <person name="Kojima H."/>
            <person name="Fukui M."/>
        </authorList>
    </citation>
    <scope>NUCLEOTIDE SEQUENCE [LARGE SCALE GENOMIC DNA]</scope>
    <source>
        <strain evidence="10">AkT22</strain>
    </source>
</reference>
<dbReference type="SUPFAM" id="SSF103088">
    <property type="entry name" value="OmpA-like"/>
    <property type="match status" value="1"/>
</dbReference>
<evidence type="ECO:0000256" key="3">
    <source>
        <dbReference type="ARBA" id="ARBA00022475"/>
    </source>
</evidence>
<keyword evidence="4" id="KW-0812">Transmembrane</keyword>
<evidence type="ECO:0000256" key="6">
    <source>
        <dbReference type="ARBA" id="ARBA00023136"/>
    </source>
</evidence>
<accession>A0A6F8PPS7</accession>
<gene>
    <name evidence="9" type="ORF">THMIRHAT_17840</name>
</gene>
<protein>
    <recommendedName>
        <fullName evidence="8">OmpA-like domain-containing protein</fullName>
    </recommendedName>
</protein>
<dbReference type="InterPro" id="IPR006665">
    <property type="entry name" value="OmpA-like"/>
</dbReference>
<dbReference type="Proteomes" id="UP000501466">
    <property type="component" value="Chromosome"/>
</dbReference>
<keyword evidence="3" id="KW-1003">Cell membrane</keyword>
<dbReference type="CDD" id="cd07185">
    <property type="entry name" value="OmpA_C-like"/>
    <property type="match status" value="1"/>
</dbReference>
<evidence type="ECO:0000256" key="5">
    <source>
        <dbReference type="ARBA" id="ARBA00022989"/>
    </source>
</evidence>
<evidence type="ECO:0000313" key="10">
    <source>
        <dbReference type="Proteomes" id="UP000501466"/>
    </source>
</evidence>
<dbReference type="GO" id="GO:0005886">
    <property type="term" value="C:plasma membrane"/>
    <property type="evidence" value="ECO:0007669"/>
    <property type="project" value="UniProtKB-SubCell"/>
</dbReference>
<evidence type="ECO:0000256" key="4">
    <source>
        <dbReference type="ARBA" id="ARBA00022692"/>
    </source>
</evidence>
<dbReference type="KEGG" id="tzo:THMIRHAT_17840"/>
<organism evidence="9 10">
    <name type="scientific">Thiosulfativibrio zosterae</name>
    <dbReference type="NCBI Taxonomy" id="2675053"/>
    <lineage>
        <taxon>Bacteria</taxon>
        <taxon>Pseudomonadati</taxon>
        <taxon>Pseudomonadota</taxon>
        <taxon>Gammaproteobacteria</taxon>
        <taxon>Thiotrichales</taxon>
        <taxon>Piscirickettsiaceae</taxon>
        <taxon>Thiosulfativibrio</taxon>
    </lineage>
</organism>
<name>A0A6F8PPS7_9GAMM</name>
<dbReference type="InterPro" id="IPR050330">
    <property type="entry name" value="Bact_OuterMem_StrucFunc"/>
</dbReference>
<dbReference type="PANTHER" id="PTHR30329:SF21">
    <property type="entry name" value="LIPOPROTEIN YIAD-RELATED"/>
    <property type="match status" value="1"/>
</dbReference>
<keyword evidence="6 7" id="KW-0472">Membrane</keyword>
<dbReference type="EMBL" id="AP021888">
    <property type="protein sequence ID" value="BBP44038.1"/>
    <property type="molecule type" value="Genomic_DNA"/>
</dbReference>
<dbReference type="Gene3D" id="3.30.1330.60">
    <property type="entry name" value="OmpA-like domain"/>
    <property type="match status" value="1"/>
</dbReference>
<proteinExistence type="inferred from homology"/>
<evidence type="ECO:0000313" key="9">
    <source>
        <dbReference type="EMBL" id="BBP44038.1"/>
    </source>
</evidence>
<dbReference type="AlphaFoldDB" id="A0A6F8PPS7"/>
<evidence type="ECO:0000259" key="8">
    <source>
        <dbReference type="PROSITE" id="PS51123"/>
    </source>
</evidence>
<dbReference type="Pfam" id="PF13677">
    <property type="entry name" value="MotB_plug"/>
    <property type="match status" value="1"/>
</dbReference>
<evidence type="ECO:0000256" key="1">
    <source>
        <dbReference type="ARBA" id="ARBA00004162"/>
    </source>
</evidence>
<feature type="domain" description="OmpA-like" evidence="8">
    <location>
        <begin position="115"/>
        <end position="235"/>
    </location>
</feature>
<comment type="similarity">
    <text evidence="2">Belongs to the MotB family.</text>
</comment>
<dbReference type="PANTHER" id="PTHR30329">
    <property type="entry name" value="STATOR ELEMENT OF FLAGELLAR MOTOR COMPLEX"/>
    <property type="match status" value="1"/>
</dbReference>
<dbReference type="Pfam" id="PF00691">
    <property type="entry name" value="OmpA"/>
    <property type="match status" value="1"/>
</dbReference>
<evidence type="ECO:0000256" key="2">
    <source>
        <dbReference type="ARBA" id="ARBA00008914"/>
    </source>
</evidence>
<sequence>MAKRVKPCPGWLATFADLMSLLMAVFVLLFAMSTLDAEKYESVVQSLTNALGHGQDLTQTQVQYFKQVQKNQSDSDLSGETVIENLKPLYESLIETYLSEAKPSEDIKINFDPQKNQIKVTFAEQISFSSGQAELMPKLIFQLRKLKVYLNPDMFVRAVGHTDELPVTGGRFRSNWELSSARAAAVIEQLVLDSVILPEQGEAVGMADTQPISAEHTPEAHAKNRRVEIIIMPKTLR</sequence>
<comment type="subcellular location">
    <subcellularLocation>
        <location evidence="1">Cell membrane</location>
        <topology evidence="1">Single-pass membrane protein</topology>
    </subcellularLocation>
</comment>
<keyword evidence="10" id="KW-1185">Reference proteome</keyword>
<dbReference type="PROSITE" id="PS51123">
    <property type="entry name" value="OMPA_2"/>
    <property type="match status" value="1"/>
</dbReference>
<dbReference type="InterPro" id="IPR036737">
    <property type="entry name" value="OmpA-like_sf"/>
</dbReference>
<evidence type="ECO:0000256" key="7">
    <source>
        <dbReference type="PROSITE-ProRule" id="PRU00473"/>
    </source>
</evidence>